<evidence type="ECO:0000256" key="4">
    <source>
        <dbReference type="SAM" id="MobiDB-lite"/>
    </source>
</evidence>
<dbReference type="Pfam" id="PF01022">
    <property type="entry name" value="HTH_5"/>
    <property type="match status" value="1"/>
</dbReference>
<evidence type="ECO:0000313" key="6">
    <source>
        <dbReference type="EMBL" id="BBL79072.1"/>
    </source>
</evidence>
<dbReference type="InterPro" id="IPR011991">
    <property type="entry name" value="ArsR-like_HTH"/>
</dbReference>
<dbReference type="SMART" id="SM00418">
    <property type="entry name" value="HTH_ARSR"/>
    <property type="match status" value="1"/>
</dbReference>
<evidence type="ECO:0000256" key="1">
    <source>
        <dbReference type="ARBA" id="ARBA00023015"/>
    </source>
</evidence>
<feature type="compositionally biased region" description="Basic and acidic residues" evidence="4">
    <location>
        <begin position="19"/>
        <end position="37"/>
    </location>
</feature>
<protein>
    <submittedName>
        <fullName evidence="6">Transcriptional regulator</fullName>
    </submittedName>
</protein>
<reference evidence="6" key="1">
    <citation type="journal article" date="2019" name="Microbiol. Resour. Announc.">
        <title>Complete Genome Sequence of Rubrobacter xylanophilus Strain AA3-22, Isolated from Arima Onsen in Japan.</title>
        <authorList>
            <person name="Tomariguchi N."/>
            <person name="Miyazaki K."/>
        </authorList>
    </citation>
    <scope>NUCLEOTIDE SEQUENCE [LARGE SCALE GENOMIC DNA]</scope>
    <source>
        <strain evidence="6">AA3-22</strain>
    </source>
</reference>
<name>A0A510HGH4_9ACTN</name>
<keyword evidence="7" id="KW-1185">Reference proteome</keyword>
<dbReference type="PROSITE" id="PS00846">
    <property type="entry name" value="HTH_ARSR_1"/>
    <property type="match status" value="1"/>
</dbReference>
<keyword evidence="3" id="KW-0804">Transcription</keyword>
<dbReference type="GO" id="GO:0003700">
    <property type="term" value="F:DNA-binding transcription factor activity"/>
    <property type="evidence" value="ECO:0007669"/>
    <property type="project" value="InterPro"/>
</dbReference>
<feature type="compositionally biased region" description="Polar residues" evidence="4">
    <location>
        <begin position="1"/>
        <end position="10"/>
    </location>
</feature>
<keyword evidence="2" id="KW-0238">DNA-binding</keyword>
<dbReference type="InterPro" id="IPR051011">
    <property type="entry name" value="Metal_resp_trans_reg"/>
</dbReference>
<dbReference type="PRINTS" id="PR00778">
    <property type="entry name" value="HTHARSR"/>
</dbReference>
<organism evidence="6 7">
    <name type="scientific">Rubrobacter xylanophilus</name>
    <dbReference type="NCBI Taxonomy" id="49319"/>
    <lineage>
        <taxon>Bacteria</taxon>
        <taxon>Bacillati</taxon>
        <taxon>Actinomycetota</taxon>
        <taxon>Rubrobacteria</taxon>
        <taxon>Rubrobacterales</taxon>
        <taxon>Rubrobacteraceae</taxon>
        <taxon>Rubrobacter</taxon>
    </lineage>
</organism>
<dbReference type="InterPro" id="IPR001845">
    <property type="entry name" value="HTH_ArsR_DNA-bd_dom"/>
</dbReference>
<dbReference type="PROSITE" id="PS50987">
    <property type="entry name" value="HTH_ARSR_2"/>
    <property type="match status" value="1"/>
</dbReference>
<dbReference type="SUPFAM" id="SSF46785">
    <property type="entry name" value="Winged helix' DNA-binding domain"/>
    <property type="match status" value="1"/>
</dbReference>
<gene>
    <name evidence="6" type="ORF">RxyAA322_09260</name>
</gene>
<keyword evidence="1" id="KW-0805">Transcription regulation</keyword>
<accession>A0A510HGH4</accession>
<dbReference type="PANTHER" id="PTHR43132:SF6">
    <property type="entry name" value="HTH-TYPE TRANSCRIPTIONAL REPRESSOR CZRA"/>
    <property type="match status" value="1"/>
</dbReference>
<dbReference type="Gene3D" id="1.10.10.10">
    <property type="entry name" value="Winged helix-like DNA-binding domain superfamily/Winged helix DNA-binding domain"/>
    <property type="match status" value="1"/>
</dbReference>
<feature type="region of interest" description="Disordered" evidence="4">
    <location>
        <begin position="1"/>
        <end position="37"/>
    </location>
</feature>
<sequence length="130" mass="14310">MQDTAQNLSRTGLAGSPMCDEKGAHPDHVSEALRGMPPKEEIEAASELLKAVGYPVRMSILSALAERELCVCDLQAILGMSQSAVSHQLRTLRAAHLVKPRREGKTVHYSLADNHVRKLLKVSLEHVRHD</sequence>
<dbReference type="InterPro" id="IPR018334">
    <property type="entry name" value="ArsR_HTH"/>
</dbReference>
<feature type="domain" description="HTH arsR-type" evidence="5">
    <location>
        <begin position="37"/>
        <end position="130"/>
    </location>
</feature>
<dbReference type="InterPro" id="IPR036390">
    <property type="entry name" value="WH_DNA-bd_sf"/>
</dbReference>
<evidence type="ECO:0000313" key="7">
    <source>
        <dbReference type="Proteomes" id="UP000318065"/>
    </source>
</evidence>
<dbReference type="PANTHER" id="PTHR43132">
    <property type="entry name" value="ARSENICAL RESISTANCE OPERON REPRESSOR ARSR-RELATED"/>
    <property type="match status" value="1"/>
</dbReference>
<dbReference type="AlphaFoldDB" id="A0A510HGH4"/>
<proteinExistence type="predicted"/>
<evidence type="ECO:0000256" key="3">
    <source>
        <dbReference type="ARBA" id="ARBA00023163"/>
    </source>
</evidence>
<evidence type="ECO:0000256" key="2">
    <source>
        <dbReference type="ARBA" id="ARBA00023125"/>
    </source>
</evidence>
<dbReference type="InterPro" id="IPR036388">
    <property type="entry name" value="WH-like_DNA-bd_sf"/>
</dbReference>
<dbReference type="Proteomes" id="UP000318065">
    <property type="component" value="Chromosome"/>
</dbReference>
<dbReference type="CDD" id="cd00090">
    <property type="entry name" value="HTH_ARSR"/>
    <property type="match status" value="1"/>
</dbReference>
<dbReference type="GO" id="GO:0003677">
    <property type="term" value="F:DNA binding"/>
    <property type="evidence" value="ECO:0007669"/>
    <property type="project" value="UniProtKB-KW"/>
</dbReference>
<evidence type="ECO:0000259" key="5">
    <source>
        <dbReference type="PROSITE" id="PS50987"/>
    </source>
</evidence>
<dbReference type="NCBIfam" id="NF033788">
    <property type="entry name" value="HTH_metalloreg"/>
    <property type="match status" value="1"/>
</dbReference>
<dbReference type="EMBL" id="AP019791">
    <property type="protein sequence ID" value="BBL79072.1"/>
    <property type="molecule type" value="Genomic_DNA"/>
</dbReference>